<dbReference type="GO" id="GO:0016020">
    <property type="term" value="C:membrane"/>
    <property type="evidence" value="ECO:0007669"/>
    <property type="project" value="UniProtKB-SubCell"/>
</dbReference>
<dbReference type="Proteomes" id="UP000308092">
    <property type="component" value="Unassembled WGS sequence"/>
</dbReference>
<keyword evidence="6 7" id="KW-0472">Membrane</keyword>
<dbReference type="PANTHER" id="PTHR33281:SF16">
    <property type="match status" value="1"/>
</dbReference>
<evidence type="ECO:0000256" key="5">
    <source>
        <dbReference type="ARBA" id="ARBA00023065"/>
    </source>
</evidence>
<evidence type="ECO:0000256" key="7">
    <source>
        <dbReference type="SAM" id="Phobius"/>
    </source>
</evidence>
<organism evidence="8 9">
    <name type="scientific">Aspergillus tanneri</name>
    <dbReference type="NCBI Taxonomy" id="1220188"/>
    <lineage>
        <taxon>Eukaryota</taxon>
        <taxon>Fungi</taxon>
        <taxon>Dikarya</taxon>
        <taxon>Ascomycota</taxon>
        <taxon>Pezizomycotina</taxon>
        <taxon>Eurotiomycetes</taxon>
        <taxon>Eurotiomycetidae</taxon>
        <taxon>Eurotiales</taxon>
        <taxon>Aspergillaceae</taxon>
        <taxon>Aspergillus</taxon>
        <taxon>Aspergillus subgen. Circumdati</taxon>
    </lineage>
</organism>
<dbReference type="InterPro" id="IPR044669">
    <property type="entry name" value="YneE/VCCN1/2-like"/>
</dbReference>
<evidence type="ECO:0000256" key="6">
    <source>
        <dbReference type="ARBA" id="ARBA00023136"/>
    </source>
</evidence>
<dbReference type="GO" id="GO:0005254">
    <property type="term" value="F:chloride channel activity"/>
    <property type="evidence" value="ECO:0007669"/>
    <property type="project" value="InterPro"/>
</dbReference>
<keyword evidence="3 7" id="KW-0812">Transmembrane</keyword>
<comment type="subcellular location">
    <subcellularLocation>
        <location evidence="1">Membrane</location>
        <topology evidence="1">Multi-pass membrane protein</topology>
    </subcellularLocation>
</comment>
<dbReference type="EMBL" id="SOSA01000187">
    <property type="protein sequence ID" value="THC94821.1"/>
    <property type="molecule type" value="Genomic_DNA"/>
</dbReference>
<protein>
    <submittedName>
        <fullName evidence="8">Uncharacterized protein</fullName>
    </submittedName>
</protein>
<name>A0A4S3JN96_9EURO</name>
<feature type="transmembrane region" description="Helical" evidence="7">
    <location>
        <begin position="32"/>
        <end position="51"/>
    </location>
</feature>
<keyword evidence="9" id="KW-1185">Reference proteome</keyword>
<comment type="caution">
    <text evidence="8">The sequence shown here is derived from an EMBL/GenBank/DDBJ whole genome shotgun (WGS) entry which is preliminary data.</text>
</comment>
<keyword evidence="2" id="KW-0813">Transport</keyword>
<evidence type="ECO:0000256" key="1">
    <source>
        <dbReference type="ARBA" id="ARBA00004141"/>
    </source>
</evidence>
<evidence type="ECO:0000256" key="4">
    <source>
        <dbReference type="ARBA" id="ARBA00022989"/>
    </source>
</evidence>
<reference evidence="8 9" key="1">
    <citation type="submission" date="2019-03" db="EMBL/GenBank/DDBJ databases">
        <title>The genome sequence of a newly discovered highly antifungal drug resistant Aspergillus species, Aspergillus tanneri NIH 1004.</title>
        <authorList>
            <person name="Mounaud S."/>
            <person name="Singh I."/>
            <person name="Joardar V."/>
            <person name="Pakala S."/>
            <person name="Pakala S."/>
            <person name="Venepally P."/>
            <person name="Hoover J."/>
            <person name="Nierman W."/>
            <person name="Chung J."/>
            <person name="Losada L."/>
        </authorList>
    </citation>
    <scope>NUCLEOTIDE SEQUENCE [LARGE SCALE GENOMIC DNA]</scope>
    <source>
        <strain evidence="8 9">NIH1004</strain>
    </source>
</reference>
<dbReference type="PANTHER" id="PTHR33281">
    <property type="entry name" value="UPF0187 PROTEIN YNEE"/>
    <property type="match status" value="1"/>
</dbReference>
<keyword evidence="5" id="KW-0406">Ion transport</keyword>
<dbReference type="STRING" id="1220188.A0A4S3JN96"/>
<evidence type="ECO:0000256" key="3">
    <source>
        <dbReference type="ARBA" id="ARBA00022692"/>
    </source>
</evidence>
<evidence type="ECO:0000313" key="9">
    <source>
        <dbReference type="Proteomes" id="UP000308092"/>
    </source>
</evidence>
<accession>A0A4S3JN96</accession>
<proteinExistence type="predicted"/>
<dbReference type="Pfam" id="PF25539">
    <property type="entry name" value="Bestrophin_2"/>
    <property type="match status" value="1"/>
</dbReference>
<dbReference type="AlphaFoldDB" id="A0A4S3JN96"/>
<sequence length="371" mass="41279">MDIGLIIIVKARIRIFYPLEGNLEVLRFIKGAIHGAILLPAIFHAIFSALVVWLDRYIFTTVGLPNSIIPSLSIVVGLMLVFRNQTSYNRFWDGRNAINTIYTCIRNLVRTIVTNGYTTKGPPTAAEKEDIERTIRILMAIPFAVKNHLRAEWGAAWALGNDVGEDGVAAYNPDYASLLPAGLEGHEDEGLGLPFQLTFFVDGFIKRGVERGWFNAPGASQMQAQLNSLMDAYGRMETIGLTPIPVAHLIHQKQVLALFCCVLPFGMVDDMGWWTVPIVSLVTFTLYGIEGIGSQLEDPFGYDRNDIKMDAIVGDAKTEIDVVLSEWRRVMRSVEVDSRVREQTDGSDAPKNGAETAFIPPDMFLKVRAMR</sequence>
<evidence type="ECO:0000256" key="2">
    <source>
        <dbReference type="ARBA" id="ARBA00022448"/>
    </source>
</evidence>
<evidence type="ECO:0000313" key="8">
    <source>
        <dbReference type="EMBL" id="THC94821.1"/>
    </source>
</evidence>
<keyword evidence="4 7" id="KW-1133">Transmembrane helix</keyword>
<gene>
    <name evidence="8" type="ORF">EYZ11_005693</name>
</gene>
<dbReference type="VEuPathDB" id="FungiDB:EYZ11_005693"/>
<feature type="transmembrane region" description="Helical" evidence="7">
    <location>
        <begin position="57"/>
        <end position="82"/>
    </location>
</feature>